<evidence type="ECO:0000256" key="2">
    <source>
        <dbReference type="ARBA" id="ARBA00004906"/>
    </source>
</evidence>
<keyword evidence="7" id="KW-0539">Nucleus</keyword>
<keyword evidence="5" id="KW-0833">Ubl conjugation pathway</keyword>
<evidence type="ECO:0000256" key="1">
    <source>
        <dbReference type="ARBA" id="ARBA00004123"/>
    </source>
</evidence>
<keyword evidence="6" id="KW-0862">Zinc</keyword>
<dbReference type="EMBL" id="BPVZ01000001">
    <property type="protein sequence ID" value="GKU86748.1"/>
    <property type="molecule type" value="Genomic_DNA"/>
</dbReference>
<evidence type="ECO:0000256" key="5">
    <source>
        <dbReference type="ARBA" id="ARBA00022786"/>
    </source>
</evidence>
<dbReference type="SUPFAM" id="SSF57850">
    <property type="entry name" value="RING/U-box"/>
    <property type="match status" value="1"/>
</dbReference>
<dbReference type="SUPFAM" id="SSF161219">
    <property type="entry name" value="CHY zinc finger-like"/>
    <property type="match status" value="1"/>
</dbReference>
<sequence>MATDPVTVPVPRRSKDYGKLEYGCDHYRRRCKIRAPCCDKIFPCRHCHNEAANSSSNPKDHHELVRQDVNQVICLVCDTEQEVAQVCSNCGVNMGEYFCGICKFYDDDITKKQFHCHDCGICRVGGRDKFFHCQRCGSCYMIELRNNHICVEDSMKTFCPICYEYLFDSIEGTRILKCGHTIHFHCLTEMTTKNQYRCPICLKAVLDMTSFWREMDMEIQVTTMPEEYQFEVSILCNDCNTTSNTQFHILGHKCKQCNSYNTRRIATRGRPNNTQTS</sequence>
<dbReference type="PANTHER" id="PTHR21319:SF12">
    <property type="entry name" value="ZINC FINGER (C3HC4-TYPE RING FINGER) FAMILY PROTEIN"/>
    <property type="match status" value="1"/>
</dbReference>
<keyword evidence="3" id="KW-0479">Metal-binding</keyword>
<evidence type="ECO:0000256" key="7">
    <source>
        <dbReference type="ARBA" id="ARBA00023242"/>
    </source>
</evidence>
<dbReference type="InterPro" id="IPR017921">
    <property type="entry name" value="Znf_CTCHY"/>
</dbReference>
<comment type="pathway">
    <text evidence="2">Protein modification; protein ubiquitination.</text>
</comment>
<dbReference type="Gene3D" id="2.20.28.10">
    <property type="match status" value="1"/>
</dbReference>
<evidence type="ECO:0000256" key="4">
    <source>
        <dbReference type="ARBA" id="ARBA00022771"/>
    </source>
</evidence>
<dbReference type="Pfam" id="PF13639">
    <property type="entry name" value="zf-RING_2"/>
    <property type="match status" value="1"/>
</dbReference>
<evidence type="ECO:0000256" key="3">
    <source>
        <dbReference type="ARBA" id="ARBA00022723"/>
    </source>
</evidence>
<dbReference type="GO" id="GO:0061630">
    <property type="term" value="F:ubiquitin protein ligase activity"/>
    <property type="evidence" value="ECO:0007669"/>
    <property type="project" value="TreeGrafter"/>
</dbReference>
<evidence type="ECO:0000313" key="13">
    <source>
        <dbReference type="Proteomes" id="UP001054252"/>
    </source>
</evidence>
<evidence type="ECO:0000256" key="6">
    <source>
        <dbReference type="ARBA" id="ARBA00022833"/>
    </source>
</evidence>
<dbReference type="PROSITE" id="PS51266">
    <property type="entry name" value="ZF_CHY"/>
    <property type="match status" value="1"/>
</dbReference>
<reference evidence="12 13" key="1">
    <citation type="journal article" date="2021" name="Commun. Biol.">
        <title>The genome of Shorea leprosula (Dipterocarpaceae) highlights the ecological relevance of drought in aseasonal tropical rainforests.</title>
        <authorList>
            <person name="Ng K.K.S."/>
            <person name="Kobayashi M.J."/>
            <person name="Fawcett J.A."/>
            <person name="Hatakeyama M."/>
            <person name="Paape T."/>
            <person name="Ng C.H."/>
            <person name="Ang C.C."/>
            <person name="Tnah L.H."/>
            <person name="Lee C.T."/>
            <person name="Nishiyama T."/>
            <person name="Sese J."/>
            <person name="O'Brien M.J."/>
            <person name="Copetti D."/>
            <person name="Mohd Noor M.I."/>
            <person name="Ong R.C."/>
            <person name="Putra M."/>
            <person name="Sireger I.Z."/>
            <person name="Indrioko S."/>
            <person name="Kosugi Y."/>
            <person name="Izuno A."/>
            <person name="Isagi Y."/>
            <person name="Lee S.L."/>
            <person name="Shimizu K.K."/>
        </authorList>
    </citation>
    <scope>NUCLEOTIDE SEQUENCE [LARGE SCALE GENOMIC DNA]</scope>
    <source>
        <strain evidence="12">214</strain>
    </source>
</reference>
<dbReference type="GO" id="GO:0005634">
    <property type="term" value="C:nucleus"/>
    <property type="evidence" value="ECO:0007669"/>
    <property type="project" value="UniProtKB-SubCell"/>
</dbReference>
<dbReference type="GO" id="GO:0016567">
    <property type="term" value="P:protein ubiquitination"/>
    <property type="evidence" value="ECO:0007669"/>
    <property type="project" value="TreeGrafter"/>
</dbReference>
<evidence type="ECO:0000256" key="8">
    <source>
        <dbReference type="PROSITE-ProRule" id="PRU00601"/>
    </source>
</evidence>
<evidence type="ECO:0000313" key="12">
    <source>
        <dbReference type="EMBL" id="GKU86748.1"/>
    </source>
</evidence>
<dbReference type="GO" id="GO:0006511">
    <property type="term" value="P:ubiquitin-dependent protein catabolic process"/>
    <property type="evidence" value="ECO:0007669"/>
    <property type="project" value="TreeGrafter"/>
</dbReference>
<gene>
    <name evidence="12" type="ORF">SLEP1_g1234</name>
</gene>
<dbReference type="Pfam" id="PF05495">
    <property type="entry name" value="zf-CHY"/>
    <property type="match status" value="1"/>
</dbReference>
<dbReference type="AlphaFoldDB" id="A0AAV5HD72"/>
<dbReference type="InterPro" id="IPR037274">
    <property type="entry name" value="Znf_CHY_sf"/>
</dbReference>
<dbReference type="SMART" id="SM00184">
    <property type="entry name" value="RING"/>
    <property type="match status" value="1"/>
</dbReference>
<dbReference type="InterPro" id="IPR039512">
    <property type="entry name" value="RCHY1_zinc-ribbon"/>
</dbReference>
<comment type="subcellular location">
    <subcellularLocation>
        <location evidence="1">Nucleus</location>
    </subcellularLocation>
</comment>
<dbReference type="CDD" id="cd16464">
    <property type="entry name" value="RING-H2_Pirh2-like"/>
    <property type="match status" value="1"/>
</dbReference>
<feature type="domain" description="CTCHY-type" evidence="11">
    <location>
        <begin position="94"/>
        <end position="158"/>
    </location>
</feature>
<dbReference type="Proteomes" id="UP001054252">
    <property type="component" value="Unassembled WGS sequence"/>
</dbReference>
<dbReference type="FunFam" id="2.20.28.10:FF:000009">
    <property type="entry name" value="RING finger and CHY zinc finger domain-containing protein 1"/>
    <property type="match status" value="1"/>
</dbReference>
<dbReference type="Gene3D" id="3.30.40.10">
    <property type="entry name" value="Zinc/RING finger domain, C3HC4 (zinc finger)"/>
    <property type="match status" value="1"/>
</dbReference>
<dbReference type="InterPro" id="IPR037275">
    <property type="entry name" value="Znf_CTCHY_sf"/>
</dbReference>
<accession>A0AAV5HD72</accession>
<protein>
    <submittedName>
        <fullName evidence="12">Uncharacterized protein</fullName>
    </submittedName>
</protein>
<dbReference type="Pfam" id="PF14599">
    <property type="entry name" value="zinc_ribbon_6"/>
    <property type="match status" value="1"/>
</dbReference>
<dbReference type="SUPFAM" id="SSF161245">
    <property type="entry name" value="Zinc hairpin stack"/>
    <property type="match status" value="1"/>
</dbReference>
<dbReference type="GO" id="GO:0008270">
    <property type="term" value="F:zinc ion binding"/>
    <property type="evidence" value="ECO:0007669"/>
    <property type="project" value="UniProtKB-KW"/>
</dbReference>
<keyword evidence="4 8" id="KW-0863">Zinc-finger</keyword>
<comment type="caution">
    <text evidence="12">The sequence shown here is derived from an EMBL/GenBank/DDBJ whole genome shotgun (WGS) entry which is preliminary data.</text>
</comment>
<dbReference type="PROSITE" id="PS51270">
    <property type="entry name" value="ZF_CTCHY"/>
    <property type="match status" value="1"/>
</dbReference>
<keyword evidence="13" id="KW-1185">Reference proteome</keyword>
<proteinExistence type="predicted"/>
<dbReference type="InterPro" id="IPR008913">
    <property type="entry name" value="Znf_CHY"/>
</dbReference>
<dbReference type="InterPro" id="IPR001841">
    <property type="entry name" value="Znf_RING"/>
</dbReference>
<evidence type="ECO:0000259" key="9">
    <source>
        <dbReference type="PROSITE" id="PS50089"/>
    </source>
</evidence>
<dbReference type="PROSITE" id="PS50089">
    <property type="entry name" value="ZF_RING_2"/>
    <property type="match status" value="1"/>
</dbReference>
<evidence type="ECO:0000259" key="11">
    <source>
        <dbReference type="PROSITE" id="PS51270"/>
    </source>
</evidence>
<dbReference type="PANTHER" id="PTHR21319">
    <property type="entry name" value="RING FINGER AND CHY ZINC FINGER DOMAIN-CONTAINING PROTEIN 1"/>
    <property type="match status" value="1"/>
</dbReference>
<feature type="domain" description="CHY-type" evidence="10">
    <location>
        <begin position="17"/>
        <end position="92"/>
    </location>
</feature>
<dbReference type="InterPro" id="IPR013083">
    <property type="entry name" value="Znf_RING/FYVE/PHD"/>
</dbReference>
<feature type="domain" description="RING-type" evidence="9">
    <location>
        <begin position="159"/>
        <end position="201"/>
    </location>
</feature>
<organism evidence="12 13">
    <name type="scientific">Rubroshorea leprosula</name>
    <dbReference type="NCBI Taxonomy" id="152421"/>
    <lineage>
        <taxon>Eukaryota</taxon>
        <taxon>Viridiplantae</taxon>
        <taxon>Streptophyta</taxon>
        <taxon>Embryophyta</taxon>
        <taxon>Tracheophyta</taxon>
        <taxon>Spermatophyta</taxon>
        <taxon>Magnoliopsida</taxon>
        <taxon>eudicotyledons</taxon>
        <taxon>Gunneridae</taxon>
        <taxon>Pentapetalae</taxon>
        <taxon>rosids</taxon>
        <taxon>malvids</taxon>
        <taxon>Malvales</taxon>
        <taxon>Dipterocarpaceae</taxon>
        <taxon>Rubroshorea</taxon>
    </lineage>
</organism>
<evidence type="ECO:0000259" key="10">
    <source>
        <dbReference type="PROSITE" id="PS51266"/>
    </source>
</evidence>
<name>A0AAV5HD72_9ROSI</name>